<dbReference type="GO" id="GO:0016671">
    <property type="term" value="F:oxidoreductase activity, acting on a sulfur group of donors, disulfide as acceptor"/>
    <property type="evidence" value="ECO:0007669"/>
    <property type="project" value="InterPro"/>
</dbReference>
<comment type="caution">
    <text evidence="3">The sequence shown here is derived from an EMBL/GenBank/DDBJ whole genome shotgun (WGS) entry which is preliminary data.</text>
</comment>
<proteinExistence type="inferred from homology"/>
<keyword evidence="2" id="KW-0325">Glycoprotein</keyword>
<dbReference type="InterPro" id="IPR004911">
    <property type="entry name" value="Interferon-induced_GILT"/>
</dbReference>
<accession>A0AA38HM09</accession>
<dbReference type="PANTHER" id="PTHR13234">
    <property type="entry name" value="GAMMA-INTERFERON INDUCIBLE LYSOSOMAL THIOL REDUCTASE GILT"/>
    <property type="match status" value="1"/>
</dbReference>
<evidence type="ECO:0008006" key="5">
    <source>
        <dbReference type="Google" id="ProtNLM"/>
    </source>
</evidence>
<protein>
    <recommendedName>
        <fullName evidence="5">Gamma-interferon-inducible lysosomal thiol reductase</fullName>
    </recommendedName>
</protein>
<dbReference type="Pfam" id="PF03227">
    <property type="entry name" value="GILT"/>
    <property type="match status" value="1"/>
</dbReference>
<dbReference type="Proteomes" id="UP001168821">
    <property type="component" value="Unassembled WGS sequence"/>
</dbReference>
<name>A0AA38HM09_9CUCU</name>
<comment type="similarity">
    <text evidence="1">Belongs to the GILT family.</text>
</comment>
<evidence type="ECO:0000313" key="3">
    <source>
        <dbReference type="EMBL" id="KAJ3639566.1"/>
    </source>
</evidence>
<organism evidence="3 4">
    <name type="scientific">Zophobas morio</name>
    <dbReference type="NCBI Taxonomy" id="2755281"/>
    <lineage>
        <taxon>Eukaryota</taxon>
        <taxon>Metazoa</taxon>
        <taxon>Ecdysozoa</taxon>
        <taxon>Arthropoda</taxon>
        <taxon>Hexapoda</taxon>
        <taxon>Insecta</taxon>
        <taxon>Pterygota</taxon>
        <taxon>Neoptera</taxon>
        <taxon>Endopterygota</taxon>
        <taxon>Coleoptera</taxon>
        <taxon>Polyphaga</taxon>
        <taxon>Cucujiformia</taxon>
        <taxon>Tenebrionidae</taxon>
        <taxon>Zophobas</taxon>
    </lineage>
</organism>
<keyword evidence="4" id="KW-1185">Reference proteome</keyword>
<evidence type="ECO:0000256" key="1">
    <source>
        <dbReference type="ARBA" id="ARBA00005679"/>
    </source>
</evidence>
<dbReference type="AlphaFoldDB" id="A0AA38HM09"/>
<dbReference type="PANTHER" id="PTHR13234:SF71">
    <property type="entry name" value="GAMMA-INTERFERON-INDUCIBLE LYSOSOMAL THIOL REDUCTASE-LIKE PROTEIN"/>
    <property type="match status" value="1"/>
</dbReference>
<evidence type="ECO:0000256" key="2">
    <source>
        <dbReference type="ARBA" id="ARBA00023180"/>
    </source>
</evidence>
<reference evidence="3" key="1">
    <citation type="journal article" date="2023" name="G3 (Bethesda)">
        <title>Whole genome assemblies of Zophobas morio and Tenebrio molitor.</title>
        <authorList>
            <person name="Kaur S."/>
            <person name="Stinson S.A."/>
            <person name="diCenzo G.C."/>
        </authorList>
    </citation>
    <scope>NUCLEOTIDE SEQUENCE</scope>
    <source>
        <strain evidence="3">QUZm001</strain>
    </source>
</reference>
<evidence type="ECO:0000313" key="4">
    <source>
        <dbReference type="Proteomes" id="UP001168821"/>
    </source>
</evidence>
<sequence length="225" mass="25536">MNGKYRLLFLFLIVVIIYKCFQHFAIFSSDEENEIYADIETIQKVKVSVYYEALCPDSKFFIVHQLLPVYNDLKDYITLDFVPYGKAKTVESDGKIMFYCQHDAVECFANKIHACVIDLVEDPLLTAKYIECMIKDNMIPDDAGEKCGQELKIEYTPIGECANGDRGTALLKTYGERTHSLIPSVKFIPTIELNGSQTIVQQSAILKNLLTSVCQLFQKKPKSCG</sequence>
<dbReference type="EMBL" id="JALNTZ010000010">
    <property type="protein sequence ID" value="KAJ3639566.1"/>
    <property type="molecule type" value="Genomic_DNA"/>
</dbReference>
<gene>
    <name evidence="3" type="ORF">Zmor_002917</name>
</gene>